<evidence type="ECO:0000313" key="26">
    <source>
        <dbReference type="RefSeq" id="XP_034241945.1"/>
    </source>
</evidence>
<evidence type="ECO:0000256" key="15">
    <source>
        <dbReference type="ARBA" id="ARBA00068512"/>
    </source>
</evidence>
<feature type="region of interest" description="Disordered" evidence="19">
    <location>
        <begin position="484"/>
        <end position="510"/>
    </location>
</feature>
<evidence type="ECO:0000259" key="20">
    <source>
        <dbReference type="SMART" id="SM00761"/>
    </source>
</evidence>
<dbReference type="KEGG" id="tpal:117645714"/>
<feature type="compositionally biased region" description="Basic and acidic residues" evidence="19">
    <location>
        <begin position="1429"/>
        <end position="1438"/>
    </location>
</feature>
<evidence type="ECO:0000256" key="19">
    <source>
        <dbReference type="SAM" id="MobiDB-lite"/>
    </source>
</evidence>
<dbReference type="RefSeq" id="XP_034241945.1">
    <property type="nucleotide sequence ID" value="XM_034386054.1"/>
</dbReference>
<dbReference type="FunFam" id="1.20.1160.11:FF:000002">
    <property type="entry name" value="Paired amphipathic helix protein SIN3"/>
    <property type="match status" value="1"/>
</dbReference>
<keyword evidence="8" id="KW-0805">Transcription regulation</keyword>
<dbReference type="RefSeq" id="XP_034241943.1">
    <property type="nucleotide sequence ID" value="XM_034386052.1"/>
</dbReference>
<evidence type="ECO:0000256" key="14">
    <source>
        <dbReference type="ARBA" id="ARBA00061761"/>
    </source>
</evidence>
<keyword evidence="10" id="KW-0090">Biological rhythms</keyword>
<evidence type="ECO:0000256" key="7">
    <source>
        <dbReference type="ARBA" id="ARBA00022990"/>
    </source>
</evidence>
<dbReference type="SUPFAM" id="SSF47762">
    <property type="entry name" value="PAH2 domain"/>
    <property type="match status" value="3"/>
</dbReference>
<feature type="compositionally biased region" description="Basic residues" evidence="19">
    <location>
        <begin position="1523"/>
        <end position="1534"/>
    </location>
</feature>
<dbReference type="GO" id="GO:0070822">
    <property type="term" value="C:Sin3-type complex"/>
    <property type="evidence" value="ECO:0007669"/>
    <property type="project" value="TreeGrafter"/>
</dbReference>
<dbReference type="GO" id="GO:0048511">
    <property type="term" value="P:rhythmic process"/>
    <property type="evidence" value="ECO:0007669"/>
    <property type="project" value="UniProtKB-KW"/>
</dbReference>
<name>A0A6P8ZN91_THRPL</name>
<dbReference type="InterPro" id="IPR036600">
    <property type="entry name" value="PAH_sf"/>
</dbReference>
<evidence type="ECO:0000256" key="3">
    <source>
        <dbReference type="ARBA" id="ARBA00022499"/>
    </source>
</evidence>
<dbReference type="GO" id="GO:0003714">
    <property type="term" value="F:transcription corepressor activity"/>
    <property type="evidence" value="ECO:0007669"/>
    <property type="project" value="InterPro"/>
</dbReference>
<comment type="function">
    <text evidence="13">Acts as a transcriptional repressor. Corepressor for REST. Interacts with MXI1 to repress MYC responsive genes and antagonize MYC oncogenic activities. Also interacts with MXD1-MAX heterodimers to repress transcription by tethering SIN3A to DNA. Acts cooperatively with OGT to repress transcription in parallel with histone deacetylation. Involved in the control of the circadian rhythms. Required for the transcriptional repression of circadian target genes, such as PER1, mediated by the large PER complex through histone deacetylation. Cooperates with FOXK1 to regulate cell cycle progression probably by repressing cell cycle inhibitor genes expression. Required for cortical neuron differentiation and callosal axon elongation.</text>
</comment>
<feature type="compositionally biased region" description="Acidic residues" evidence="19">
    <location>
        <begin position="1505"/>
        <end position="1517"/>
    </location>
</feature>
<feature type="compositionally biased region" description="Polar residues" evidence="19">
    <location>
        <begin position="660"/>
        <end position="676"/>
    </location>
</feature>
<feature type="compositionally biased region" description="Polar residues" evidence="19">
    <location>
        <begin position="444"/>
        <end position="455"/>
    </location>
</feature>
<feature type="domain" description="Histone deacetylase interacting" evidence="20">
    <location>
        <begin position="859"/>
        <end position="959"/>
    </location>
</feature>
<dbReference type="PANTHER" id="PTHR12346">
    <property type="entry name" value="SIN3B-RELATED"/>
    <property type="match status" value="1"/>
</dbReference>
<evidence type="ECO:0000313" key="23">
    <source>
        <dbReference type="RefSeq" id="XP_034241942.1"/>
    </source>
</evidence>
<dbReference type="RefSeq" id="XP_034241942.1">
    <property type="nucleotide sequence ID" value="XM_034386051.1"/>
</dbReference>
<evidence type="ECO:0000256" key="5">
    <source>
        <dbReference type="ARBA" id="ARBA00022737"/>
    </source>
</evidence>
<dbReference type="GeneID" id="117645714"/>
<feature type="compositionally biased region" description="Basic and acidic residues" evidence="19">
    <location>
        <begin position="1"/>
        <end position="10"/>
    </location>
</feature>
<evidence type="ECO:0000256" key="2">
    <source>
        <dbReference type="ARBA" id="ARBA00022491"/>
    </source>
</evidence>
<keyword evidence="12 18" id="KW-0539">Nucleus</keyword>
<evidence type="ECO:0000256" key="10">
    <source>
        <dbReference type="ARBA" id="ARBA00023108"/>
    </source>
</evidence>
<dbReference type="Gene3D" id="1.20.1160.11">
    <property type="entry name" value="Paired amphipathic helix"/>
    <property type="match status" value="3"/>
</dbReference>
<proteinExistence type="predicted"/>
<evidence type="ECO:0000256" key="6">
    <source>
        <dbReference type="ARBA" id="ARBA00022843"/>
    </source>
</evidence>
<feature type="compositionally biased region" description="Low complexity" evidence="19">
    <location>
        <begin position="278"/>
        <end position="298"/>
    </location>
</feature>
<feature type="compositionally biased region" description="Low complexity" evidence="19">
    <location>
        <begin position="699"/>
        <end position="713"/>
    </location>
</feature>
<keyword evidence="11" id="KW-0804">Transcription</keyword>
<keyword evidence="9" id="KW-0175">Coiled coil</keyword>
<keyword evidence="2" id="KW-0678">Repressor</keyword>
<dbReference type="RefSeq" id="XP_034241944.1">
    <property type="nucleotide sequence ID" value="XM_034386053.1"/>
</dbReference>
<evidence type="ECO:0000313" key="24">
    <source>
        <dbReference type="RefSeq" id="XP_034241943.1"/>
    </source>
</evidence>
<comment type="subunit">
    <text evidence="14">Interacts with ARID4B, BRMS1L, HCFC1, HDAC1, HDAC2, MXI1, SAP30L, SAP130, SFPQ and TOPORS. Interacts with OGT (via TPRs 1-6); the interaction mediates transcriptional repression in parallel with histone deacetylase. Interacts with BAZ2A, MXD1, MXD3, MXD4, MBD2, DACH1, NCOR1, NR4A2, REST, RLIM, SAP30, SETDB1, SMYD2, and SUDS3. Interacts with PHF12 in a complex composed of HDAC1, PHF12 and SAP30. Interacts with TET1; the interaction recruits SIN3A to gene promoters. The large PER complex involved in the histone deacetylation is composed of at least HDAC1, PER2, SFPQ and SIN3A. Interacts with KLF11. Interacts with PPHLN1. Found in a complex with YY1, GON4L and HDAC1. Interacts (via PAH2) with FOXK1. Interacts with FOXK2. Found in a complex composed of at least SINHCAF, SIN3A, HDAC1, SAP30, RBBP4, OGT and TET1. Interacts with SINHCAF. Interacts with SPHK2.</text>
</comment>
<keyword evidence="5" id="KW-0677">Repeat</keyword>
<gene>
    <name evidence="22 23 24 25 26" type="primary">LOC117645714</name>
</gene>
<dbReference type="FunFam" id="1.20.1160.11:FF:000001">
    <property type="entry name" value="Paired amphipathic helix protein Sin3"/>
    <property type="match status" value="1"/>
</dbReference>
<evidence type="ECO:0000256" key="1">
    <source>
        <dbReference type="ARBA" id="ARBA00004604"/>
    </source>
</evidence>
<feature type="region of interest" description="Disordered" evidence="19">
    <location>
        <begin position="618"/>
        <end position="725"/>
    </location>
</feature>
<organism evidence="25">
    <name type="scientific">Thrips palmi</name>
    <name type="common">Melon thrips</name>
    <dbReference type="NCBI Taxonomy" id="161013"/>
    <lineage>
        <taxon>Eukaryota</taxon>
        <taxon>Metazoa</taxon>
        <taxon>Ecdysozoa</taxon>
        <taxon>Arthropoda</taxon>
        <taxon>Hexapoda</taxon>
        <taxon>Insecta</taxon>
        <taxon>Pterygota</taxon>
        <taxon>Neoptera</taxon>
        <taxon>Paraneoptera</taxon>
        <taxon>Thysanoptera</taxon>
        <taxon>Terebrantia</taxon>
        <taxon>Thripoidea</taxon>
        <taxon>Thripidae</taxon>
        <taxon>Thrips</taxon>
    </lineage>
</organism>
<feature type="compositionally biased region" description="Basic and acidic residues" evidence="19">
    <location>
        <begin position="1489"/>
        <end position="1504"/>
    </location>
</feature>
<comment type="subcellular location">
    <subcellularLocation>
        <location evidence="1">Nucleus</location>
        <location evidence="1">Nucleolus</location>
    </subcellularLocation>
</comment>
<feature type="region of interest" description="Disordered" evidence="19">
    <location>
        <begin position="425"/>
        <end position="455"/>
    </location>
</feature>
<evidence type="ECO:0000256" key="16">
    <source>
        <dbReference type="ARBA" id="ARBA00075105"/>
    </source>
</evidence>
<feature type="compositionally biased region" description="Low complexity" evidence="19">
    <location>
        <begin position="484"/>
        <end position="496"/>
    </location>
</feature>
<sequence length="1670" mass="183853">MKRRVEEAAKQEGSSSSVTSGLSGRPGGPPGGPAIVYSGPVRQHHNRGITPPGGNAVSSPSFLTSTVAKTLPSERVGSSGSSEVAMPAFSIASNYSSTMPGATAIKTAGGGLQGGAPSGPGLQTTIHTMQTPPQVITQQQHVILPTQTHQPIRHKVHTGSTTPPTVTVQPQQSQQSQQQFQKLKVEDALSYLDQVKYKFGNQPQVYNDFLDIMKEFKSQSIDTPGVIARVSDLFKGHPELIVGFNTFLPPGYKIEVQQNDQGFAFQVSVSIPSPTASTTTVVHTPGGPITTTIGGTTTHITPIGPLGSGSGGNNIIIAPLMPQSSSAVPQGGAPVGVPTSTPPLQPGQPVSMGKPVTIISSSGPMVTHHPTPMVATSNHNTPGLSSGPSSVPVLLTNSSSGNTLSVSTGAVPHHAAAPVHHSYPQATVTPAAPPPGSTVPHGVNSVSSTSGAQTNVQTHHNAHPVHTSHQIPSTGTNLHHAGMAQAVSQAHQAVSQGLPHGETIPHSTQSQPVEFNHAINYVNKIKNRFQGQPDKYKRFLEILHTYQKEQRNLKEGSTLSANTIGGKHLTEAEVYSQVAKLFENQEDLLAEFGQFLPDATSHQTAIGAKVLPNDHHAAKKPTNLKLGYNSNSCPPGRDRDSTTPASGLVMMGTHAERSHGNLSSTSKFGNNSSVKRSPSFSSATPNSSHHGHQHHPHSGSHGSHGSHATPHGGQSHGPPPAKKHKACIRDVTLADAGKFGTLNDYAFFDNVRKALRSQEVYTNFLRCLQLFNEEVVSKSELVQLVTPFLGKYPELFRRFKDFIGACEGNVSAPGVHGLVGGLGSSGLGNSLGGLESISNNVARQDRPTGDHALEIDYSTCKRLGASYCALPKNYIQPKCTGRTPLCKEVLNDTWVSFPTWSEDSTFVTSRKTQYEEYIYRCEDERFELDVVIETNAATIRVLEGVHKKLQRLSAEEVAKFRLDDCLGGASPTIHQRALKRIYGDKAADIIDGLKKNPSVAVPVVLRRLKAKEEEWREAQKGFNKIWREQNEKYYLKSLDHQGINFKQNDVKQLRSKSLFNEIETLFDERHEQAEEGSSETSTGPHLVLPYKDKTVLNDAAELLIHHVKRQTSIHKDDKQRIKQLLRHFLPDLFFHPRQELSDDEREDADNDDDSDANASKAAPFNDRRDTPGATTPKKEEEMETDVKPPPHAVSQHPDECYSLFFGNNNWYLFFRLHHILCKRLTRMYDRAVALANEEAQYRVDRKESTAIALRLKPKNEIDVEDYYPAFLDMVRNVLDGNMDSNAYEDTLREMFGIHAYIAFTLDKVVTYAVRQLQHLVSDDPCTECQEIFVSEQKRGLAVGGPCSTAHQRTAAEVAYQRRAEQTLAEENCFKVLLYKRDCKVTIELLDTESEEQEQQTEPTPKWPNFTERERRFSNSEETNNTEANTRTKEERENDGVLLRQRKAVYLPRNVRRKKQSQPDVESEIKGIGPVAVPVPVSDGNDPSEEEKGATDRKKKEKSSAEGDEEMEVDEDVEASSGRRQSKQGKPKPVRLNHGLNIESLDGADELQCHFNQNSYRMVYVINRDNYLYRERALPKARQSHPTVSTRLNNKFRSWHNQWAQDHVSELQQKANSDWLMGRGEGVVPNRTRVLTNNDICKAPYRTFNRYRVDRLVSESASTATASAVEA</sequence>
<dbReference type="GO" id="GO:0000122">
    <property type="term" value="P:negative regulation of transcription by RNA polymerase II"/>
    <property type="evidence" value="ECO:0007669"/>
    <property type="project" value="TreeGrafter"/>
</dbReference>
<evidence type="ECO:0000256" key="8">
    <source>
        <dbReference type="ARBA" id="ARBA00023015"/>
    </source>
</evidence>
<evidence type="ECO:0000313" key="21">
    <source>
        <dbReference type="Proteomes" id="UP000515158"/>
    </source>
</evidence>
<dbReference type="GO" id="GO:0061629">
    <property type="term" value="F:RNA polymerase II-specific DNA-binding transcription factor binding"/>
    <property type="evidence" value="ECO:0007669"/>
    <property type="project" value="UniProtKB-ARBA"/>
</dbReference>
<feature type="region of interest" description="Disordered" evidence="19">
    <location>
        <begin position="276"/>
        <end position="298"/>
    </location>
</feature>
<feature type="compositionally biased region" description="Basic and acidic residues" evidence="19">
    <location>
        <begin position="1165"/>
        <end position="1188"/>
    </location>
</feature>
<evidence type="ECO:0000256" key="9">
    <source>
        <dbReference type="ARBA" id="ARBA00023054"/>
    </source>
</evidence>
<dbReference type="InterPro" id="IPR013194">
    <property type="entry name" value="HDAC_interact_dom"/>
</dbReference>
<evidence type="ECO:0000313" key="22">
    <source>
        <dbReference type="RefSeq" id="XP_034241941.1"/>
    </source>
</evidence>
<accession>A0A6P8ZN91</accession>
<evidence type="ECO:0000256" key="11">
    <source>
        <dbReference type="ARBA" id="ARBA00023163"/>
    </source>
</evidence>
<dbReference type="GO" id="GO:0005730">
    <property type="term" value="C:nucleolus"/>
    <property type="evidence" value="ECO:0007669"/>
    <property type="project" value="UniProtKB-SubCell"/>
</dbReference>
<feature type="compositionally biased region" description="Low complexity" evidence="19">
    <location>
        <begin position="13"/>
        <end position="23"/>
    </location>
</feature>
<dbReference type="Pfam" id="PF16879">
    <property type="entry name" value="Sin3a_C"/>
    <property type="match status" value="1"/>
</dbReference>
<evidence type="ECO:0000256" key="12">
    <source>
        <dbReference type="ARBA" id="ARBA00023242"/>
    </source>
</evidence>
<dbReference type="PANTHER" id="PTHR12346:SF0">
    <property type="entry name" value="SIN3A, ISOFORM G"/>
    <property type="match status" value="1"/>
</dbReference>
<dbReference type="Pfam" id="PF02671">
    <property type="entry name" value="PAH"/>
    <property type="match status" value="3"/>
</dbReference>
<keyword evidence="4" id="KW-0597">Phosphoprotein</keyword>
<dbReference type="Pfam" id="PF08295">
    <property type="entry name" value="Sin3_corepress"/>
    <property type="match status" value="1"/>
</dbReference>
<dbReference type="InterPro" id="IPR031693">
    <property type="entry name" value="Sin3_C"/>
</dbReference>
<evidence type="ECO:0000256" key="18">
    <source>
        <dbReference type="PROSITE-ProRule" id="PRU00810"/>
    </source>
</evidence>
<keyword evidence="6" id="KW-0832">Ubl conjugation</keyword>
<dbReference type="InterPro" id="IPR039774">
    <property type="entry name" value="Sin3-like"/>
</dbReference>
<dbReference type="Proteomes" id="UP000515158">
    <property type="component" value="Unplaced"/>
</dbReference>
<evidence type="ECO:0000313" key="25">
    <source>
        <dbReference type="RefSeq" id="XP_034241944.1"/>
    </source>
</evidence>
<protein>
    <recommendedName>
        <fullName evidence="15">Paired amphipathic helix protein Sin3a</fullName>
    </recommendedName>
    <alternativeName>
        <fullName evidence="16">Histone deacetylase complex subunit Sin3a</fullName>
    </alternativeName>
    <alternativeName>
        <fullName evidence="17">Transcriptional corepressor Sin3a</fullName>
    </alternativeName>
</protein>
<keyword evidence="7" id="KW-0007">Acetylation</keyword>
<feature type="compositionally biased region" description="Basic residues" evidence="19">
    <location>
        <begin position="689"/>
        <end position="698"/>
    </location>
</feature>
<feature type="region of interest" description="Disordered" evidence="19">
    <location>
        <begin position="1139"/>
        <end position="1193"/>
    </location>
</feature>
<keyword evidence="3" id="KW-1017">Isopeptide bond</keyword>
<dbReference type="RefSeq" id="XP_034241941.1">
    <property type="nucleotide sequence ID" value="XM_034386050.1"/>
</dbReference>
<dbReference type="InterPro" id="IPR003822">
    <property type="entry name" value="PAH"/>
</dbReference>
<evidence type="ECO:0000256" key="17">
    <source>
        <dbReference type="ARBA" id="ARBA00081271"/>
    </source>
</evidence>
<dbReference type="OrthoDB" id="10265969at2759"/>
<keyword evidence="21" id="KW-1185">Reference proteome</keyword>
<reference evidence="22 23" key="1">
    <citation type="submission" date="2025-04" db="UniProtKB">
        <authorList>
            <consortium name="RefSeq"/>
        </authorList>
    </citation>
    <scope>IDENTIFICATION</scope>
    <source>
        <tissue evidence="22 23">Total insect</tissue>
    </source>
</reference>
<feature type="compositionally biased region" description="Low complexity" evidence="19">
    <location>
        <begin position="677"/>
        <end position="688"/>
    </location>
</feature>
<feature type="region of interest" description="Disordered" evidence="19">
    <location>
        <begin position="1391"/>
        <end position="1536"/>
    </location>
</feature>
<dbReference type="PROSITE" id="PS51477">
    <property type="entry name" value="PAH"/>
    <property type="match status" value="3"/>
</dbReference>
<evidence type="ECO:0000256" key="4">
    <source>
        <dbReference type="ARBA" id="ARBA00022553"/>
    </source>
</evidence>
<evidence type="ECO:0000256" key="13">
    <source>
        <dbReference type="ARBA" id="ARBA00056268"/>
    </source>
</evidence>
<dbReference type="SMART" id="SM00761">
    <property type="entry name" value="HDAC_interact"/>
    <property type="match status" value="1"/>
</dbReference>
<dbReference type="CTD" id="25942"/>
<dbReference type="FunFam" id="1.20.1160.11:FF:000004">
    <property type="entry name" value="Paired amphipathic helix protein Sin3a"/>
    <property type="match status" value="1"/>
</dbReference>
<feature type="compositionally biased region" description="Acidic residues" evidence="19">
    <location>
        <begin position="1141"/>
        <end position="1155"/>
    </location>
</feature>
<feature type="region of interest" description="Disordered" evidence="19">
    <location>
        <begin position="1"/>
        <end position="61"/>
    </location>
</feature>